<name>A0ABV1RH43_9ALTE</name>
<dbReference type="RefSeq" id="WP_143873596.1">
    <property type="nucleotide sequence ID" value="NZ_CP041661.1"/>
</dbReference>
<evidence type="ECO:0000313" key="2">
    <source>
        <dbReference type="Proteomes" id="UP001467690"/>
    </source>
</evidence>
<reference evidence="1 2" key="1">
    <citation type="submission" date="2024-06" db="EMBL/GenBank/DDBJ databases">
        <authorList>
            <person name="Chen R.Y."/>
        </authorList>
    </citation>
    <scope>NUCLEOTIDE SEQUENCE [LARGE SCALE GENOMIC DNA]</scope>
    <source>
        <strain evidence="1 2">D2</strain>
    </source>
</reference>
<accession>A0ABV1RH43</accession>
<evidence type="ECO:0000313" key="1">
    <source>
        <dbReference type="EMBL" id="MER2492250.1"/>
    </source>
</evidence>
<dbReference type="Proteomes" id="UP001467690">
    <property type="component" value="Unassembled WGS sequence"/>
</dbReference>
<dbReference type="SUPFAM" id="SSF50998">
    <property type="entry name" value="Quinoprotein alcohol dehydrogenase-like"/>
    <property type="match status" value="1"/>
</dbReference>
<dbReference type="InterPro" id="IPR011047">
    <property type="entry name" value="Quinoprotein_ADH-like_sf"/>
</dbReference>
<protein>
    <submittedName>
        <fullName evidence="1">Uncharacterized protein</fullName>
    </submittedName>
</protein>
<keyword evidence="2" id="KW-1185">Reference proteome</keyword>
<organism evidence="1 2">
    <name type="scientific">Catenovulum sediminis</name>
    <dbReference type="NCBI Taxonomy" id="1740262"/>
    <lineage>
        <taxon>Bacteria</taxon>
        <taxon>Pseudomonadati</taxon>
        <taxon>Pseudomonadota</taxon>
        <taxon>Gammaproteobacteria</taxon>
        <taxon>Alteromonadales</taxon>
        <taxon>Alteromonadaceae</taxon>
        <taxon>Catenovulum</taxon>
    </lineage>
</organism>
<sequence>MLEESGKFRFYSVERIRVFNRANDTYIVVGKDKIMKLILSSKRLEVSSAYIPNNMGERNYINQKYTFYPYPSRRKKEGWIITCIESGKEWDFQSKDSIVVAGKEQILFEVNWKKSISLLNYSVGKKWTYSYLKNWIATSRNVIEIESDQNSIFLSLGSDRNPQGCPPDKIQLNGAIASINLENGSENWYYEFFHSIQDFFVYKNIVYVAHRNEIAALNAKTGELIREISAGENYGNNIVWCDGNYAYLFNYGDEKAYLFDLELKQKLGELAFPDNFILNNQHHPYLIEDEIYIPVCPKRLNMLHASQGIVRIKKDRILQNDPIEYINEPAFTSTLIDNADGTQSYTLRVKGDCADSVIRIGEVELRKLFADFGHHWYQDDLNLNKKFNGIVCAELEVAKSDSERFNELFDTLQKRMEDWLDFMRATDNTGKLPAKVNYSVKTF</sequence>
<proteinExistence type="predicted"/>
<dbReference type="Gene3D" id="2.130.10.10">
    <property type="entry name" value="YVTN repeat-like/Quinoprotein amine dehydrogenase"/>
    <property type="match status" value="1"/>
</dbReference>
<dbReference type="InterPro" id="IPR015943">
    <property type="entry name" value="WD40/YVTN_repeat-like_dom_sf"/>
</dbReference>
<gene>
    <name evidence="1" type="ORF">ABS311_10180</name>
</gene>
<comment type="caution">
    <text evidence="1">The sequence shown here is derived from an EMBL/GenBank/DDBJ whole genome shotgun (WGS) entry which is preliminary data.</text>
</comment>
<dbReference type="EMBL" id="JBELOE010000205">
    <property type="protein sequence ID" value="MER2492250.1"/>
    <property type="molecule type" value="Genomic_DNA"/>
</dbReference>